<accession>A0AAV2DN27</accession>
<evidence type="ECO:0000313" key="3">
    <source>
        <dbReference type="Proteomes" id="UP001497516"/>
    </source>
</evidence>
<dbReference type="Pfam" id="PF13966">
    <property type="entry name" value="zf-RVT"/>
    <property type="match status" value="1"/>
</dbReference>
<keyword evidence="3" id="KW-1185">Reference proteome</keyword>
<feature type="domain" description="Reverse transcriptase" evidence="1">
    <location>
        <begin position="1"/>
        <end position="125"/>
    </location>
</feature>
<dbReference type="SUPFAM" id="SSF53098">
    <property type="entry name" value="Ribonuclease H-like"/>
    <property type="match status" value="1"/>
</dbReference>
<evidence type="ECO:0000259" key="1">
    <source>
        <dbReference type="PROSITE" id="PS50878"/>
    </source>
</evidence>
<dbReference type="InterPro" id="IPR000477">
    <property type="entry name" value="RT_dom"/>
</dbReference>
<dbReference type="EMBL" id="OZ034816">
    <property type="protein sequence ID" value="CAL1375269.1"/>
    <property type="molecule type" value="Genomic_DNA"/>
</dbReference>
<dbReference type="PROSITE" id="PS50878">
    <property type="entry name" value="RT_POL"/>
    <property type="match status" value="1"/>
</dbReference>
<proteinExistence type="predicted"/>
<dbReference type="GO" id="GO:0004523">
    <property type="term" value="F:RNA-DNA hybrid ribonuclease activity"/>
    <property type="evidence" value="ECO:0007669"/>
    <property type="project" value="InterPro"/>
</dbReference>
<reference evidence="2 3" key="1">
    <citation type="submission" date="2024-04" db="EMBL/GenBank/DDBJ databases">
        <authorList>
            <person name="Fracassetti M."/>
        </authorList>
    </citation>
    <scope>NUCLEOTIDE SEQUENCE [LARGE SCALE GENOMIC DNA]</scope>
</reference>
<dbReference type="Gene3D" id="3.30.420.10">
    <property type="entry name" value="Ribonuclease H-like superfamily/Ribonuclease H"/>
    <property type="match status" value="1"/>
</dbReference>
<evidence type="ECO:0000313" key="2">
    <source>
        <dbReference type="EMBL" id="CAL1375269.1"/>
    </source>
</evidence>
<dbReference type="PANTHER" id="PTHR33116">
    <property type="entry name" value="REVERSE TRANSCRIPTASE ZINC-BINDING DOMAIN-CONTAINING PROTEIN-RELATED-RELATED"/>
    <property type="match status" value="1"/>
</dbReference>
<dbReference type="InterPro" id="IPR012337">
    <property type="entry name" value="RNaseH-like_sf"/>
</dbReference>
<dbReference type="Pfam" id="PF13456">
    <property type="entry name" value="RVT_3"/>
    <property type="match status" value="1"/>
</dbReference>
<dbReference type="InterPro" id="IPR044730">
    <property type="entry name" value="RNase_H-like_dom_plant"/>
</dbReference>
<dbReference type="PANTHER" id="PTHR33116:SF86">
    <property type="entry name" value="REVERSE TRANSCRIPTASE DOMAIN-CONTAINING PROTEIN"/>
    <property type="match status" value="1"/>
</dbReference>
<dbReference type="CDD" id="cd06222">
    <property type="entry name" value="RNase_H_like"/>
    <property type="match status" value="1"/>
</dbReference>
<dbReference type="Proteomes" id="UP001497516">
    <property type="component" value="Chromosome 3"/>
</dbReference>
<dbReference type="Pfam" id="PF00078">
    <property type="entry name" value="RVT_1"/>
    <property type="match status" value="1"/>
</dbReference>
<dbReference type="AlphaFoldDB" id="A0AAV2DN27"/>
<dbReference type="InterPro" id="IPR036397">
    <property type="entry name" value="RNaseH_sf"/>
</dbReference>
<dbReference type="InterPro" id="IPR043502">
    <property type="entry name" value="DNA/RNA_pol_sf"/>
</dbReference>
<sequence length="739" mass="83658">MNGTPYGFFKPTRGLRQGDPLSPLLFVLCTEGFAALLRRAVNEGKLEGIKVAPRAPRISHLFFADDSYLFLRGSLSQCENLIDVLNEYEELSGQRVNLEKSAVCFSKNVAIPDQEFLAQILGVGAVGVQDKYLGLPTLIAQSKMATFRYVEERLLARLQGWARRTLSLAAKEILLKSVASALPLHVMSCFKLPLSLCRALDRLVARFWWGVEDGRTRLRWMSWRKMCRSKHDGGMGFRRFKHFNQALLAKIGWRILEDPSSLLARVYKGKYFPTGSFLSATARSRPSWGWQSVLYGRQLLLRGLRWQVGNGRSVSALEDSWVPALHPQPPLANPLVLPREGILKVADLLCPGEGRWSEEKLCQWFSPASIKAIKAIPLSRQDIGDKLIWHETGDGVFSVKSAYHLAVAVDAQQGHWGPTVSLMDRPSWIRLWGLPIPPKLKIFLWQVMHRFLPTTEALRERDVMVHPRCPVCWGASETMEHLFLECPVARNLWELAGMGHLGEGLPRHSFPLFLKKLLMLLRGPEEVMALVALLWRIWKSRNWVVFEGKQFDFPALVRQFCQQVEEWRSLPAPRVDGAPRLDGVALVPPNPDTLVCRWDGATRRGSHSAGGMVLLDQGGVPRMASAVRFPGMDDPMVVELLTLREAMIWCTQEGLEQVRFEGDAQVVINRLAEYPVQDSRAGAIFQEVQRYMGEREGFSVRFVGRRSNRVAHLVARKALSLYPTMSRSFDFVAWLRHSL</sequence>
<dbReference type="GO" id="GO:0003676">
    <property type="term" value="F:nucleic acid binding"/>
    <property type="evidence" value="ECO:0007669"/>
    <property type="project" value="InterPro"/>
</dbReference>
<dbReference type="SUPFAM" id="SSF56672">
    <property type="entry name" value="DNA/RNA polymerases"/>
    <property type="match status" value="1"/>
</dbReference>
<protein>
    <recommendedName>
        <fullName evidence="1">Reverse transcriptase domain-containing protein</fullName>
    </recommendedName>
</protein>
<organism evidence="2 3">
    <name type="scientific">Linum trigynum</name>
    <dbReference type="NCBI Taxonomy" id="586398"/>
    <lineage>
        <taxon>Eukaryota</taxon>
        <taxon>Viridiplantae</taxon>
        <taxon>Streptophyta</taxon>
        <taxon>Embryophyta</taxon>
        <taxon>Tracheophyta</taxon>
        <taxon>Spermatophyta</taxon>
        <taxon>Magnoliopsida</taxon>
        <taxon>eudicotyledons</taxon>
        <taxon>Gunneridae</taxon>
        <taxon>Pentapetalae</taxon>
        <taxon>rosids</taxon>
        <taxon>fabids</taxon>
        <taxon>Malpighiales</taxon>
        <taxon>Linaceae</taxon>
        <taxon>Linum</taxon>
    </lineage>
</organism>
<dbReference type="InterPro" id="IPR026960">
    <property type="entry name" value="RVT-Znf"/>
</dbReference>
<gene>
    <name evidence="2" type="ORF">LTRI10_LOCUS17079</name>
</gene>
<dbReference type="InterPro" id="IPR002156">
    <property type="entry name" value="RNaseH_domain"/>
</dbReference>
<name>A0AAV2DN27_9ROSI</name>